<evidence type="ECO:0000256" key="7">
    <source>
        <dbReference type="ARBA" id="ARBA00023239"/>
    </source>
</evidence>
<dbReference type="InterPro" id="IPR004838">
    <property type="entry name" value="NHTrfase_class1_PyrdxlP-BS"/>
</dbReference>
<protein>
    <recommendedName>
        <fullName evidence="4">threonine-phosphate decarboxylase</fullName>
        <ecNumber evidence="4">4.1.1.81</ecNumber>
    </recommendedName>
    <alternativeName>
        <fullName evidence="8">L-threonine-O-3-phosphate decarboxylase</fullName>
    </alternativeName>
</protein>
<dbReference type="GO" id="GO:0048472">
    <property type="term" value="F:threonine-phosphate decarboxylase activity"/>
    <property type="evidence" value="ECO:0007669"/>
    <property type="project" value="UniProtKB-EC"/>
</dbReference>
<evidence type="ECO:0000313" key="12">
    <source>
        <dbReference type="Proteomes" id="UP000219111"/>
    </source>
</evidence>
<dbReference type="EMBL" id="OBMT01000002">
    <property type="protein sequence ID" value="SOB99203.1"/>
    <property type="molecule type" value="Genomic_DNA"/>
</dbReference>
<dbReference type="AlphaFoldDB" id="A0A285S2S9"/>
<evidence type="ECO:0000256" key="2">
    <source>
        <dbReference type="ARBA" id="ARBA00003444"/>
    </source>
</evidence>
<dbReference type="UniPathway" id="UPA00148"/>
<gene>
    <name evidence="11" type="ORF">SAMN05877831_102130</name>
</gene>
<dbReference type="GO" id="GO:0030170">
    <property type="term" value="F:pyridoxal phosphate binding"/>
    <property type="evidence" value="ECO:0007669"/>
    <property type="project" value="InterPro"/>
</dbReference>
<proteinExistence type="predicted"/>
<evidence type="ECO:0000256" key="5">
    <source>
        <dbReference type="ARBA" id="ARBA00022573"/>
    </source>
</evidence>
<keyword evidence="7" id="KW-0456">Lyase</keyword>
<dbReference type="PANTHER" id="PTHR42885:SF1">
    <property type="entry name" value="THREONINE-PHOSPHATE DECARBOXYLASE"/>
    <property type="match status" value="1"/>
</dbReference>
<dbReference type="EC" id="4.1.1.81" evidence="4"/>
<accession>A0A285S2S9</accession>
<evidence type="ECO:0000256" key="1">
    <source>
        <dbReference type="ARBA" id="ARBA00001933"/>
    </source>
</evidence>
<comment type="function">
    <text evidence="2">Decarboxylates L-threonine-O-3-phosphate to yield (R)-1-amino-2-propanol O-2-phosphate, the precursor for the linkage between the nucleotide loop and the corrin ring in cobalamin.</text>
</comment>
<dbReference type="Gene3D" id="3.90.1150.10">
    <property type="entry name" value="Aspartate Aminotransferase, domain 1"/>
    <property type="match status" value="1"/>
</dbReference>
<name>A0A285S2S9_9RHOB</name>
<sequence>MRRDHGGNIDAAKARFGGADWIDLSTGINRVPYPLARLTPEAWTGLPTAAAKAALIAAAQTAFGTQAPGVALAGAQQAIQLIPRLTPPGLARVLAPTYNEHAAALRAAGWEVEEVTSLRALAGADLAVVVNPNNPDGRGTSPEALRALGLQVRRMVVDESFADATPETSLAAKAGAKIIVLRSFGKFYGLAGLRLGFAFADAATVARLEDMAGPWPVSGPAIETGTRALRDRPWAEATTARLTAEAQRLDAIAAAAGWALVGGTALFRTYATPEAQAAQERLARAQIWSRIFPYSPSWLRLGLPGAESEWKRLERALSDAI</sequence>
<dbReference type="PANTHER" id="PTHR42885">
    <property type="entry name" value="HISTIDINOL-PHOSPHATE AMINOTRANSFERASE-RELATED"/>
    <property type="match status" value="1"/>
</dbReference>
<evidence type="ECO:0000256" key="3">
    <source>
        <dbReference type="ARBA" id="ARBA00004953"/>
    </source>
</evidence>
<dbReference type="NCBIfam" id="TIGR01140">
    <property type="entry name" value="L_thr_O3P_dcar"/>
    <property type="match status" value="1"/>
</dbReference>
<evidence type="ECO:0000259" key="10">
    <source>
        <dbReference type="Pfam" id="PF00155"/>
    </source>
</evidence>
<dbReference type="CDD" id="cd00609">
    <property type="entry name" value="AAT_like"/>
    <property type="match status" value="1"/>
</dbReference>
<evidence type="ECO:0000313" key="11">
    <source>
        <dbReference type="EMBL" id="SOB99203.1"/>
    </source>
</evidence>
<dbReference type="InterPro" id="IPR015422">
    <property type="entry name" value="PyrdxlP-dep_Trfase_small"/>
</dbReference>
<dbReference type="InterPro" id="IPR005860">
    <property type="entry name" value="CobD"/>
</dbReference>
<dbReference type="OrthoDB" id="9799304at2"/>
<dbReference type="Pfam" id="PF00155">
    <property type="entry name" value="Aminotran_1_2"/>
    <property type="match status" value="1"/>
</dbReference>
<evidence type="ECO:0000256" key="8">
    <source>
        <dbReference type="ARBA" id="ARBA00029996"/>
    </source>
</evidence>
<dbReference type="PROSITE" id="PS00105">
    <property type="entry name" value="AA_TRANSFER_CLASS_1"/>
    <property type="match status" value="1"/>
</dbReference>
<dbReference type="InterPro" id="IPR015424">
    <property type="entry name" value="PyrdxlP-dep_Trfase"/>
</dbReference>
<dbReference type="Gene3D" id="3.40.640.10">
    <property type="entry name" value="Type I PLP-dependent aspartate aminotransferase-like (Major domain)"/>
    <property type="match status" value="1"/>
</dbReference>
<evidence type="ECO:0000256" key="9">
    <source>
        <dbReference type="ARBA" id="ARBA00048531"/>
    </source>
</evidence>
<comment type="cofactor">
    <cofactor evidence="1">
        <name>pyridoxal 5'-phosphate</name>
        <dbReference type="ChEBI" id="CHEBI:597326"/>
    </cofactor>
</comment>
<comment type="pathway">
    <text evidence="3">Cofactor biosynthesis; adenosylcobalamin biosynthesis.</text>
</comment>
<keyword evidence="5" id="KW-0169">Cobalamin biosynthesis</keyword>
<evidence type="ECO:0000256" key="4">
    <source>
        <dbReference type="ARBA" id="ARBA00012285"/>
    </source>
</evidence>
<keyword evidence="12" id="KW-1185">Reference proteome</keyword>
<comment type="catalytic activity">
    <reaction evidence="9">
        <text>O-phospho-L-threonine + H(+) = (R)-1-aminopropan-2-yl phosphate + CO2</text>
        <dbReference type="Rhea" id="RHEA:11492"/>
        <dbReference type="ChEBI" id="CHEBI:15378"/>
        <dbReference type="ChEBI" id="CHEBI:16526"/>
        <dbReference type="ChEBI" id="CHEBI:58563"/>
        <dbReference type="ChEBI" id="CHEBI:58675"/>
        <dbReference type="EC" id="4.1.1.81"/>
    </reaction>
</comment>
<keyword evidence="6" id="KW-0663">Pyridoxal phosphate</keyword>
<dbReference type="RefSeq" id="WP_097069014.1">
    <property type="nucleotide sequence ID" value="NZ_OBMT01000002.1"/>
</dbReference>
<dbReference type="InterPro" id="IPR004839">
    <property type="entry name" value="Aminotransferase_I/II_large"/>
</dbReference>
<dbReference type="SUPFAM" id="SSF53383">
    <property type="entry name" value="PLP-dependent transferases"/>
    <property type="match status" value="1"/>
</dbReference>
<feature type="domain" description="Aminotransferase class I/classII large" evidence="10">
    <location>
        <begin position="61"/>
        <end position="306"/>
    </location>
</feature>
<evidence type="ECO:0000256" key="6">
    <source>
        <dbReference type="ARBA" id="ARBA00022898"/>
    </source>
</evidence>
<reference evidence="12" key="1">
    <citation type="submission" date="2017-08" db="EMBL/GenBank/DDBJ databases">
        <authorList>
            <person name="Varghese N."/>
            <person name="Submissions S."/>
        </authorList>
    </citation>
    <scope>NUCLEOTIDE SEQUENCE [LARGE SCALE GENOMIC DNA]</scope>
    <source>
        <strain evidence="12">JA276</strain>
    </source>
</reference>
<dbReference type="GO" id="GO:0009236">
    <property type="term" value="P:cobalamin biosynthetic process"/>
    <property type="evidence" value="ECO:0007669"/>
    <property type="project" value="UniProtKB-UniPathway"/>
</dbReference>
<dbReference type="Proteomes" id="UP000219111">
    <property type="component" value="Unassembled WGS sequence"/>
</dbReference>
<organism evidence="11 12">
    <name type="scientific">Rhodobacter maris</name>
    <dbReference type="NCBI Taxonomy" id="446682"/>
    <lineage>
        <taxon>Bacteria</taxon>
        <taxon>Pseudomonadati</taxon>
        <taxon>Pseudomonadota</taxon>
        <taxon>Alphaproteobacteria</taxon>
        <taxon>Rhodobacterales</taxon>
        <taxon>Rhodobacter group</taxon>
        <taxon>Rhodobacter</taxon>
    </lineage>
</organism>
<dbReference type="InterPro" id="IPR015421">
    <property type="entry name" value="PyrdxlP-dep_Trfase_major"/>
</dbReference>